<keyword evidence="2" id="KW-1185">Reference proteome</keyword>
<proteinExistence type="predicted"/>
<dbReference type="Proteomes" id="UP000823941">
    <property type="component" value="Chromosome 21"/>
</dbReference>
<gene>
    <name evidence="1" type="ORF">JYU34_015961</name>
</gene>
<accession>A0ABQ7Q5A0</accession>
<evidence type="ECO:0000313" key="1">
    <source>
        <dbReference type="EMBL" id="KAG7300361.1"/>
    </source>
</evidence>
<reference evidence="1 2" key="1">
    <citation type="submission" date="2021-06" db="EMBL/GenBank/DDBJ databases">
        <title>A haploid diamondback moth (Plutella xylostella L.) genome assembly resolves 31 chromosomes and identifies a diamide resistance mutation.</title>
        <authorList>
            <person name="Ward C.M."/>
            <person name="Perry K.D."/>
            <person name="Baker G."/>
            <person name="Powis K."/>
            <person name="Heckel D.G."/>
            <person name="Baxter S.W."/>
        </authorList>
    </citation>
    <scope>NUCLEOTIDE SEQUENCE [LARGE SCALE GENOMIC DNA]</scope>
    <source>
        <strain evidence="1 2">LV</strain>
        <tissue evidence="1">Single pupa</tissue>
    </source>
</reference>
<name>A0ABQ7Q5A0_PLUXY</name>
<comment type="caution">
    <text evidence="1">The sequence shown here is derived from an EMBL/GenBank/DDBJ whole genome shotgun (WGS) entry which is preliminary data.</text>
</comment>
<evidence type="ECO:0008006" key="3">
    <source>
        <dbReference type="Google" id="ProtNLM"/>
    </source>
</evidence>
<sequence length="262" mass="30382">MSWFSANLLTLNIDKSQFITFSARAYNQPPLESYHLKAHNSTCTKVEEDCNCLKLERSSCVKYLGVMIDNTLSWKQHIEYLKPRVRKLIYVFKKLRSSAPTNTIFMVYHALAQSILSYGISAWGGAGITSFLSLERAQRAVLKVLSNKPFIYPTTKLYQESRVLTVRQLFILQIVLRQHTSIIYDLNHIKLKRRYDLVCKVPSHKTALAQRHFKVISARLYNKINKEINIYPLQLRNCKLSITEWLLNLTATETENLLTPII</sequence>
<organism evidence="1 2">
    <name type="scientific">Plutella xylostella</name>
    <name type="common">Diamondback moth</name>
    <name type="synonym">Plutella maculipennis</name>
    <dbReference type="NCBI Taxonomy" id="51655"/>
    <lineage>
        <taxon>Eukaryota</taxon>
        <taxon>Metazoa</taxon>
        <taxon>Ecdysozoa</taxon>
        <taxon>Arthropoda</taxon>
        <taxon>Hexapoda</taxon>
        <taxon>Insecta</taxon>
        <taxon>Pterygota</taxon>
        <taxon>Neoptera</taxon>
        <taxon>Endopterygota</taxon>
        <taxon>Lepidoptera</taxon>
        <taxon>Glossata</taxon>
        <taxon>Ditrysia</taxon>
        <taxon>Yponomeutoidea</taxon>
        <taxon>Plutellidae</taxon>
        <taxon>Plutella</taxon>
    </lineage>
</organism>
<evidence type="ECO:0000313" key="2">
    <source>
        <dbReference type="Proteomes" id="UP000823941"/>
    </source>
</evidence>
<protein>
    <recommendedName>
        <fullName evidence="3">RNA-directed DNA polymerase</fullName>
    </recommendedName>
</protein>
<dbReference type="EMBL" id="JAHIBW010000021">
    <property type="protein sequence ID" value="KAG7300361.1"/>
    <property type="molecule type" value="Genomic_DNA"/>
</dbReference>